<dbReference type="PANTHER" id="PTHR30569">
    <property type="entry name" value="CYTOSINE TRANSPORTER CODB"/>
    <property type="match status" value="1"/>
</dbReference>
<comment type="caution">
    <text evidence="7">The sequence shown here is derived from an EMBL/GenBank/DDBJ whole genome shotgun (WGS) entry which is preliminary data.</text>
</comment>
<evidence type="ECO:0000256" key="6">
    <source>
        <dbReference type="SAM" id="Phobius"/>
    </source>
</evidence>
<keyword evidence="4 6" id="KW-1133">Transmembrane helix</keyword>
<evidence type="ECO:0000256" key="4">
    <source>
        <dbReference type="ARBA" id="ARBA00022989"/>
    </source>
</evidence>
<evidence type="ECO:0000313" key="8">
    <source>
        <dbReference type="Proteomes" id="UP001454086"/>
    </source>
</evidence>
<dbReference type="Proteomes" id="UP001454086">
    <property type="component" value="Unassembled WGS sequence"/>
</dbReference>
<feature type="transmembrane region" description="Helical" evidence="6">
    <location>
        <begin position="397"/>
        <end position="415"/>
    </location>
</feature>
<evidence type="ECO:0000256" key="2">
    <source>
        <dbReference type="ARBA" id="ARBA00008974"/>
    </source>
</evidence>
<feature type="transmembrane region" description="Helical" evidence="6">
    <location>
        <begin position="310"/>
        <end position="327"/>
    </location>
</feature>
<feature type="transmembrane region" description="Helical" evidence="6">
    <location>
        <begin position="264"/>
        <end position="289"/>
    </location>
</feature>
<feature type="transmembrane region" description="Helical" evidence="6">
    <location>
        <begin position="200"/>
        <end position="220"/>
    </location>
</feature>
<accession>A0ABV1D1J8</accession>
<comment type="similarity">
    <text evidence="2">Belongs to the purine-cytosine permease (2.A.39) family.</text>
</comment>
<evidence type="ECO:0000256" key="3">
    <source>
        <dbReference type="ARBA" id="ARBA00022692"/>
    </source>
</evidence>
<feature type="transmembrane region" description="Helical" evidence="6">
    <location>
        <begin position="159"/>
        <end position="180"/>
    </location>
</feature>
<keyword evidence="3 6" id="KW-0812">Transmembrane</keyword>
<evidence type="ECO:0000256" key="5">
    <source>
        <dbReference type="ARBA" id="ARBA00023136"/>
    </source>
</evidence>
<sequence>MSDTKVVENDYELSEVPMDKRRSFSSITIVWTGYVFLITSMMAGGGLAAGLTFKEIILTTILGNLFLGILAILVSVIACKTGLTFALLTRHSFGTNGSKITSLCIPIVNLGWYTIQSATYGHLIAQIFHMGEAGEITCMMVSALVMGVFALVGMNAISILGYVAIPAVIFLSIATAVKAVMVTGDFSVILNYVPGNPSSIVSGVTIVIGTWVFGTVACIADIMRYARNTKEAIGASLTGLIGGNSMLLICGAITAIALNNSDLTSVLLAMGMVIPSVILMTTNIFTTNAANLYSISLNLSNAFNMGRKKMLLVILILSAFLTILKPYEIGMLFTFLDILGYIVPPLAGIIFSDYYLVKKGVYKKVSDKTLAKWNAPAWITWAISLIVVYAVPMGQPSVVGIIVSVVIYTVLMKIWPSRAVEAGGEYENV</sequence>
<feature type="transmembrane region" description="Helical" evidence="6">
    <location>
        <begin position="333"/>
        <end position="357"/>
    </location>
</feature>
<organism evidence="7 8">
    <name type="scientific">Enterocloster hominis</name>
    <name type="common">ex Hitch et al. 2024</name>
    <dbReference type="NCBI Taxonomy" id="1917870"/>
    <lineage>
        <taxon>Bacteria</taxon>
        <taxon>Bacillati</taxon>
        <taxon>Bacillota</taxon>
        <taxon>Clostridia</taxon>
        <taxon>Lachnospirales</taxon>
        <taxon>Lachnospiraceae</taxon>
        <taxon>Enterocloster</taxon>
    </lineage>
</organism>
<proteinExistence type="inferred from homology"/>
<comment type="subcellular location">
    <subcellularLocation>
        <location evidence="1">Membrane</location>
        <topology evidence="1">Multi-pass membrane protein</topology>
    </subcellularLocation>
</comment>
<feature type="transmembrane region" description="Helical" evidence="6">
    <location>
        <begin position="28"/>
        <end position="53"/>
    </location>
</feature>
<feature type="transmembrane region" description="Helical" evidence="6">
    <location>
        <begin position="65"/>
        <end position="88"/>
    </location>
</feature>
<gene>
    <name evidence="7" type="ORF">WMQ36_04695</name>
</gene>
<feature type="transmembrane region" description="Helical" evidence="6">
    <location>
        <begin position="133"/>
        <end position="152"/>
    </location>
</feature>
<dbReference type="PANTHER" id="PTHR30569:SF0">
    <property type="entry name" value="CYTOSINE PERMEASE"/>
    <property type="match status" value="1"/>
</dbReference>
<feature type="transmembrane region" description="Helical" evidence="6">
    <location>
        <begin position="232"/>
        <end position="258"/>
    </location>
</feature>
<name>A0ABV1D1J8_9FIRM</name>
<dbReference type="InterPro" id="IPR030191">
    <property type="entry name" value="CodB"/>
</dbReference>
<keyword evidence="8" id="KW-1185">Reference proteome</keyword>
<feature type="transmembrane region" description="Helical" evidence="6">
    <location>
        <begin position="369"/>
        <end position="391"/>
    </location>
</feature>
<evidence type="ECO:0000256" key="1">
    <source>
        <dbReference type="ARBA" id="ARBA00004141"/>
    </source>
</evidence>
<dbReference type="Gene3D" id="1.10.4160.10">
    <property type="entry name" value="Hydantoin permease"/>
    <property type="match status" value="1"/>
</dbReference>
<dbReference type="InterPro" id="IPR001248">
    <property type="entry name" value="Pur-cyt_permease"/>
</dbReference>
<protein>
    <submittedName>
        <fullName evidence="7">Cytosine permease</fullName>
    </submittedName>
</protein>
<dbReference type="EMBL" id="JBBMFM010000011">
    <property type="protein sequence ID" value="MEQ2424262.1"/>
    <property type="molecule type" value="Genomic_DNA"/>
</dbReference>
<dbReference type="Pfam" id="PF02133">
    <property type="entry name" value="Transp_cyt_pur"/>
    <property type="match status" value="1"/>
</dbReference>
<keyword evidence="5 6" id="KW-0472">Membrane</keyword>
<reference evidence="7 8" key="1">
    <citation type="submission" date="2024-03" db="EMBL/GenBank/DDBJ databases">
        <title>Human intestinal bacterial collection.</title>
        <authorList>
            <person name="Pauvert C."/>
            <person name="Hitch T.C.A."/>
            <person name="Clavel T."/>
        </authorList>
    </citation>
    <scope>NUCLEOTIDE SEQUENCE [LARGE SCALE GENOMIC DNA]</scope>
    <source>
        <strain evidence="7 8">CLA-SR-H021</strain>
    </source>
</reference>
<dbReference type="RefSeq" id="WP_349117815.1">
    <property type="nucleotide sequence ID" value="NZ_JBBMFM010000011.1"/>
</dbReference>
<evidence type="ECO:0000313" key="7">
    <source>
        <dbReference type="EMBL" id="MEQ2424262.1"/>
    </source>
</evidence>